<dbReference type="PROSITE" id="PS00094">
    <property type="entry name" value="C5_MTASE_1"/>
    <property type="match status" value="1"/>
</dbReference>
<keyword evidence="4" id="KW-0680">Restriction system</keyword>
<evidence type="ECO:0000256" key="2">
    <source>
        <dbReference type="ARBA" id="ARBA00022679"/>
    </source>
</evidence>
<dbReference type="CDD" id="cd00315">
    <property type="entry name" value="Cyt_C5_DNA_methylase"/>
    <property type="match status" value="1"/>
</dbReference>
<name>A0ABM8Q5V0_9BACT</name>
<comment type="catalytic activity">
    <reaction evidence="5 8">
        <text>a 2'-deoxycytidine in DNA + S-adenosyl-L-methionine = a 5-methyl-2'-deoxycytidine in DNA + S-adenosyl-L-homocysteine + H(+)</text>
        <dbReference type="Rhea" id="RHEA:13681"/>
        <dbReference type="Rhea" id="RHEA-COMP:11369"/>
        <dbReference type="Rhea" id="RHEA-COMP:11370"/>
        <dbReference type="ChEBI" id="CHEBI:15378"/>
        <dbReference type="ChEBI" id="CHEBI:57856"/>
        <dbReference type="ChEBI" id="CHEBI:59789"/>
        <dbReference type="ChEBI" id="CHEBI:85452"/>
        <dbReference type="ChEBI" id="CHEBI:85454"/>
        <dbReference type="EC" id="2.1.1.37"/>
    </reaction>
</comment>
<sequence length="308" mass="34962">MKIASFFAGVGGIEKGFNESVVYANEIDANACITYQTNEKTIVDNKDIRLVNENTLPKFDTLVAGFPCQAFSVAGYQKGFNDERGNIFFDLLRIIKANQPSVIFLENVKNLVSHDMGNTFAIILSELENLGYFIKYQVLNACEYGNTPQNRERIYIVGFKDETVYRNFDFPKPVPLTRTIADIVDFNAKVDERYYYTPKSAFYDELKKSITKSNTIYQWRRRYVRENKSNVCPTLTANMGTGGHNVPLVLTKHGIRKLTPKECFMFQGFGSNFVLPEIANMHLYKQAGNSVCVKVIKRIADNIKVALG</sequence>
<keyword evidence="2 6" id="KW-0808">Transferase</keyword>
<keyword evidence="3 6" id="KW-0949">S-adenosyl-L-methionine</keyword>
<organism evidence="9 10">
    <name type="scientific">Campylobacter suis</name>
    <dbReference type="NCBI Taxonomy" id="2790657"/>
    <lineage>
        <taxon>Bacteria</taxon>
        <taxon>Pseudomonadati</taxon>
        <taxon>Campylobacterota</taxon>
        <taxon>Epsilonproteobacteria</taxon>
        <taxon>Campylobacterales</taxon>
        <taxon>Campylobacteraceae</taxon>
        <taxon>Campylobacter</taxon>
    </lineage>
</organism>
<dbReference type="InterPro" id="IPR050750">
    <property type="entry name" value="C5-MTase"/>
</dbReference>
<dbReference type="PROSITE" id="PS51679">
    <property type="entry name" value="SAM_MT_C5"/>
    <property type="match status" value="1"/>
</dbReference>
<comment type="similarity">
    <text evidence="6 7">Belongs to the class I-like SAM-binding methyltransferase superfamily. C5-methyltransferase family.</text>
</comment>
<keyword evidence="1 6" id="KW-0489">Methyltransferase</keyword>
<dbReference type="InterPro" id="IPR031303">
    <property type="entry name" value="C5_meth_CS"/>
</dbReference>
<evidence type="ECO:0000256" key="8">
    <source>
        <dbReference type="RuleBase" id="RU000417"/>
    </source>
</evidence>
<keyword evidence="10" id="KW-1185">Reference proteome</keyword>
<dbReference type="PRINTS" id="PR00105">
    <property type="entry name" value="C5METTRFRASE"/>
</dbReference>
<dbReference type="NCBIfam" id="TIGR00675">
    <property type="entry name" value="dcm"/>
    <property type="match status" value="1"/>
</dbReference>
<feature type="active site" evidence="6">
    <location>
        <position position="68"/>
    </location>
</feature>
<evidence type="ECO:0000256" key="6">
    <source>
        <dbReference type="PROSITE-ProRule" id="PRU01016"/>
    </source>
</evidence>
<accession>A0ABM8Q5V0</accession>
<dbReference type="PANTHER" id="PTHR46098:SF1">
    <property type="entry name" value="TRNA (CYTOSINE(38)-C(5))-METHYLTRANSFERASE"/>
    <property type="match status" value="1"/>
</dbReference>
<comment type="caution">
    <text evidence="9">The sequence shown here is derived from an EMBL/GenBank/DDBJ whole genome shotgun (WGS) entry which is preliminary data.</text>
</comment>
<dbReference type="Gene3D" id="3.40.50.150">
    <property type="entry name" value="Vaccinia Virus protein VP39"/>
    <property type="match status" value="1"/>
</dbReference>
<dbReference type="EC" id="2.1.1.37" evidence="8"/>
<gene>
    <name evidence="9" type="ORF">LMG8286_01237</name>
</gene>
<dbReference type="InterPro" id="IPR018117">
    <property type="entry name" value="C5_DNA_meth_AS"/>
</dbReference>
<evidence type="ECO:0000313" key="9">
    <source>
        <dbReference type="EMBL" id="CAD7288269.1"/>
    </source>
</evidence>
<evidence type="ECO:0000256" key="1">
    <source>
        <dbReference type="ARBA" id="ARBA00022603"/>
    </source>
</evidence>
<dbReference type="Pfam" id="PF00145">
    <property type="entry name" value="DNA_methylase"/>
    <property type="match status" value="1"/>
</dbReference>
<dbReference type="PANTHER" id="PTHR46098">
    <property type="entry name" value="TRNA (CYTOSINE(38)-C(5))-METHYLTRANSFERASE"/>
    <property type="match status" value="1"/>
</dbReference>
<dbReference type="SUPFAM" id="SSF53335">
    <property type="entry name" value="S-adenosyl-L-methionine-dependent methyltransferases"/>
    <property type="match status" value="1"/>
</dbReference>
<protein>
    <recommendedName>
        <fullName evidence="8">Cytosine-specific methyltransferase</fullName>
        <ecNumber evidence="8">2.1.1.37</ecNumber>
    </recommendedName>
</protein>
<evidence type="ECO:0000313" key="10">
    <source>
        <dbReference type="Proteomes" id="UP000789359"/>
    </source>
</evidence>
<reference evidence="9 10" key="1">
    <citation type="submission" date="2020-11" db="EMBL/GenBank/DDBJ databases">
        <authorList>
            <person name="Peeters C."/>
        </authorList>
    </citation>
    <scope>NUCLEOTIDE SEQUENCE [LARGE SCALE GENOMIC DNA]</scope>
    <source>
        <strain evidence="9 10">LMG 8286</strain>
    </source>
</reference>
<dbReference type="EMBL" id="CAJHOE010000002">
    <property type="protein sequence ID" value="CAD7288269.1"/>
    <property type="molecule type" value="Genomic_DNA"/>
</dbReference>
<evidence type="ECO:0000256" key="5">
    <source>
        <dbReference type="ARBA" id="ARBA00047422"/>
    </source>
</evidence>
<dbReference type="InterPro" id="IPR001525">
    <property type="entry name" value="C5_MeTfrase"/>
</dbReference>
<proteinExistence type="inferred from homology"/>
<dbReference type="PROSITE" id="PS00095">
    <property type="entry name" value="C5_MTASE_2"/>
    <property type="match status" value="1"/>
</dbReference>
<dbReference type="InterPro" id="IPR029063">
    <property type="entry name" value="SAM-dependent_MTases_sf"/>
</dbReference>
<evidence type="ECO:0000256" key="4">
    <source>
        <dbReference type="ARBA" id="ARBA00022747"/>
    </source>
</evidence>
<evidence type="ECO:0000256" key="7">
    <source>
        <dbReference type="RuleBase" id="RU000416"/>
    </source>
</evidence>
<evidence type="ECO:0000256" key="3">
    <source>
        <dbReference type="ARBA" id="ARBA00022691"/>
    </source>
</evidence>
<dbReference type="RefSeq" id="WP_230056992.1">
    <property type="nucleotide sequence ID" value="NZ_CAJHOE010000002.1"/>
</dbReference>
<dbReference type="Gene3D" id="3.90.120.10">
    <property type="entry name" value="DNA Methylase, subunit A, domain 2"/>
    <property type="match status" value="1"/>
</dbReference>
<dbReference type="Proteomes" id="UP000789359">
    <property type="component" value="Unassembled WGS sequence"/>
</dbReference>